<organism evidence="3">
    <name type="scientific">Streptococcus suis</name>
    <dbReference type="NCBI Taxonomy" id="1307"/>
    <lineage>
        <taxon>Bacteria</taxon>
        <taxon>Bacillati</taxon>
        <taxon>Bacillota</taxon>
        <taxon>Bacilli</taxon>
        <taxon>Lactobacillales</taxon>
        <taxon>Streptococcaceae</taxon>
        <taxon>Streptococcus</taxon>
    </lineage>
</organism>
<dbReference type="InterPro" id="IPR001173">
    <property type="entry name" value="Glyco_trans_2-like"/>
</dbReference>
<accession>A0A1C9IE50</accession>
<evidence type="ECO:0000313" key="2">
    <source>
        <dbReference type="EMBL" id="AOP02778.1"/>
    </source>
</evidence>
<sequence>MYSVVIPAYNCEKTIVPALESVRNQTRFDLVNEIILINDGSLDATNTVILDYISKNSNMNIRYYLQENKGVSYTRNRAIRLAKSDWIALLDSDDLWLPHKLERQHSELQKNGNIKFIGSTFPLKIIWKKRTGLCKLTPKELCLRSMPATPSVIFNKKVGLDLGLFKEDMGYCEDINFFQKFLLLDSYYVLAENLITINVGKNYHGAFGLSSNLDAMHQGRHQNVKELYKLGLISKPFMYLIFFFNTLKLLRRKSILLFNQLKEGR</sequence>
<dbReference type="EMBL" id="KU665267">
    <property type="protein sequence ID" value="AOP02778.1"/>
    <property type="molecule type" value="Genomic_DNA"/>
</dbReference>
<dbReference type="Gene3D" id="3.90.550.10">
    <property type="entry name" value="Spore Coat Polysaccharide Biosynthesis Protein SpsA, Chain A"/>
    <property type="match status" value="1"/>
</dbReference>
<proteinExistence type="predicted"/>
<dbReference type="AlphaFoldDB" id="A0A1C9IE50"/>
<dbReference type="Pfam" id="PF00535">
    <property type="entry name" value="Glycos_transf_2"/>
    <property type="match status" value="1"/>
</dbReference>
<dbReference type="EMBL" id="KU665268">
    <property type="protein sequence ID" value="AOP02801.1"/>
    <property type="molecule type" value="Genomic_DNA"/>
</dbReference>
<dbReference type="InterPro" id="IPR029044">
    <property type="entry name" value="Nucleotide-diphossugar_trans"/>
</dbReference>
<evidence type="ECO:0000313" key="3">
    <source>
        <dbReference type="EMBL" id="AOP02801.1"/>
    </source>
</evidence>
<dbReference type="CDD" id="cd00761">
    <property type="entry name" value="Glyco_tranf_GTA_type"/>
    <property type="match status" value="1"/>
</dbReference>
<gene>
    <name evidence="3" type="primary">cpsL</name>
    <name evidence="2" type="ORF">YS355-orf12</name>
    <name evidence="3" type="ORF">YS365-orf12</name>
</gene>
<dbReference type="SUPFAM" id="SSF53448">
    <property type="entry name" value="Nucleotide-diphospho-sugar transferases"/>
    <property type="match status" value="1"/>
</dbReference>
<protein>
    <recommendedName>
        <fullName evidence="1">Glycosyltransferase 2-like domain-containing protein</fullName>
    </recommendedName>
</protein>
<dbReference type="PANTHER" id="PTHR22916">
    <property type="entry name" value="GLYCOSYLTRANSFERASE"/>
    <property type="match status" value="1"/>
</dbReference>
<feature type="domain" description="Glycosyltransferase 2-like" evidence="1">
    <location>
        <begin position="3"/>
        <end position="119"/>
    </location>
</feature>
<reference evidence="3" key="1">
    <citation type="journal article" date="2016" name="Appl. Environ. Microbiol.">
        <title>Novel capsular polysaccharide Loci and new diagnostic tools for high-throughput capsular gene typing in Streptococcus suis.</title>
        <authorList>
            <person name="Zheng H."/>
            <person name="Bai X."/>
            <person name="Xu J."/>
        </authorList>
    </citation>
    <scope>NUCLEOTIDE SEQUENCE</scope>
    <source>
        <strain evidence="2">YS355</strain>
        <strain evidence="3">YS365</strain>
    </source>
</reference>
<name>A0A1C9IE50_STRSU</name>
<dbReference type="PANTHER" id="PTHR22916:SF3">
    <property type="entry name" value="UDP-GLCNAC:BETAGAL BETA-1,3-N-ACETYLGLUCOSAMINYLTRANSFERASE-LIKE PROTEIN 1"/>
    <property type="match status" value="1"/>
</dbReference>
<evidence type="ECO:0000259" key="1">
    <source>
        <dbReference type="Pfam" id="PF00535"/>
    </source>
</evidence>
<dbReference type="GO" id="GO:0016758">
    <property type="term" value="F:hexosyltransferase activity"/>
    <property type="evidence" value="ECO:0007669"/>
    <property type="project" value="UniProtKB-ARBA"/>
</dbReference>